<dbReference type="AlphaFoldDB" id="A0A1J5JYB6"/>
<protein>
    <submittedName>
        <fullName evidence="1">Uncharacterized protein</fullName>
    </submittedName>
</protein>
<reference evidence="1 2" key="1">
    <citation type="submission" date="2016-08" db="EMBL/GenBank/DDBJ databases">
        <title>Genome-based comparison of Moorella thermoacetic strains.</title>
        <authorList>
            <person name="Poehlein A."/>
            <person name="Bengelsdorf F.R."/>
            <person name="Esser C."/>
            <person name="Duerre P."/>
            <person name="Daniel R."/>
        </authorList>
    </citation>
    <scope>NUCLEOTIDE SEQUENCE [LARGE SCALE GENOMIC DNA]</scope>
    <source>
        <strain evidence="1 2">DSM 11768</strain>
    </source>
</reference>
<comment type="caution">
    <text evidence="1">The sequence shown here is derived from an EMBL/GenBank/DDBJ whole genome shotgun (WGS) entry which is preliminary data.</text>
</comment>
<evidence type="ECO:0000313" key="1">
    <source>
        <dbReference type="EMBL" id="OIQ09535.1"/>
    </source>
</evidence>
<name>A0A1J5JYB6_NEOTH</name>
<evidence type="ECO:0000313" key="2">
    <source>
        <dbReference type="Proteomes" id="UP000182743"/>
    </source>
</evidence>
<proteinExistence type="predicted"/>
<dbReference type="Proteomes" id="UP000182743">
    <property type="component" value="Unassembled WGS sequence"/>
</dbReference>
<organism evidence="1 2">
    <name type="scientific">Neomoorella thermoacetica</name>
    <name type="common">Clostridium thermoaceticum</name>
    <dbReference type="NCBI Taxonomy" id="1525"/>
    <lineage>
        <taxon>Bacteria</taxon>
        <taxon>Bacillati</taxon>
        <taxon>Bacillota</taxon>
        <taxon>Clostridia</taxon>
        <taxon>Neomoorellales</taxon>
        <taxon>Neomoorellaceae</taxon>
        <taxon>Neomoorella</taxon>
    </lineage>
</organism>
<dbReference type="EMBL" id="MIHH01000003">
    <property type="protein sequence ID" value="OIQ09535.1"/>
    <property type="molecule type" value="Genomic_DNA"/>
</dbReference>
<accession>A0A1J5JYB6</accession>
<dbReference type="RefSeq" id="WP_143106772.1">
    <property type="nucleotide sequence ID" value="NZ_MIHH01000003.1"/>
</dbReference>
<sequence length="239" mass="27933">MMNSNIGFDRRIKLDWLDATAWKAGTEGNVDEVRKYLNELLRTEYKNKEARRKTITVLTRIWVRVPDEHQVLQRRGLKILLESDPGTRLWLHWGMTLLAYPFFRDIAMIIGRLLTLQNEVSLQQISRRLSEQWGERSSVHRACQRVVRSMVDWSVLNDTSMKGVYVPAAKKKVSTEDVQLWFLEALLRSEPTPIMPLQQLLQIPSAFPFHLDISLLAIRQSKQLEIQRQGLDLDMVVIR</sequence>
<gene>
    <name evidence="1" type="ORF">MOOR_09200</name>
</gene>